<dbReference type="Proteomes" id="UP000001137">
    <property type="component" value="Chromosome"/>
</dbReference>
<name>A8MCK5_CALMQ</name>
<dbReference type="EMBL" id="CP000852">
    <property type="protein sequence ID" value="ABW01511.1"/>
    <property type="molecule type" value="Genomic_DNA"/>
</dbReference>
<keyword evidence="1" id="KW-0472">Membrane</keyword>
<dbReference type="eggNOG" id="arCOG02691">
    <property type="taxonomic scope" value="Archaea"/>
</dbReference>
<keyword evidence="1" id="KW-0812">Transmembrane</keyword>
<proteinExistence type="predicted"/>
<reference evidence="2 3" key="1">
    <citation type="submission" date="2007-10" db="EMBL/GenBank/DDBJ databases">
        <title>Complete sequence of Caldivirga maquilingensis IC-167.</title>
        <authorList>
            <consortium name="US DOE Joint Genome Institute"/>
            <person name="Copeland A."/>
            <person name="Lucas S."/>
            <person name="Lapidus A."/>
            <person name="Barry K."/>
            <person name="Glavina del Rio T."/>
            <person name="Dalin E."/>
            <person name="Tice H."/>
            <person name="Pitluck S."/>
            <person name="Saunders E."/>
            <person name="Brettin T."/>
            <person name="Bruce D."/>
            <person name="Detter J.C."/>
            <person name="Han C."/>
            <person name="Schmutz J."/>
            <person name="Larimer F."/>
            <person name="Land M."/>
            <person name="Hauser L."/>
            <person name="Kyrpides N."/>
            <person name="Ivanova N."/>
            <person name="Biddle J.F."/>
            <person name="Zhang Z."/>
            <person name="Fitz-Gibbon S.T."/>
            <person name="Lowe T.M."/>
            <person name="Saltikov C."/>
            <person name="House C.H."/>
            <person name="Richardson P."/>
        </authorList>
    </citation>
    <scope>NUCLEOTIDE SEQUENCE [LARGE SCALE GENOMIC DNA]</scope>
    <source>
        <strain evidence="3">ATCC 700844 / DSM 13496 / JCM 10307 / IC-167</strain>
    </source>
</reference>
<dbReference type="AlphaFoldDB" id="A8MCK5"/>
<dbReference type="KEGG" id="cma:Cmaq_0671"/>
<feature type="transmembrane region" description="Helical" evidence="1">
    <location>
        <begin position="98"/>
        <end position="124"/>
    </location>
</feature>
<dbReference type="SUPFAM" id="SSF103473">
    <property type="entry name" value="MFS general substrate transporter"/>
    <property type="match status" value="1"/>
</dbReference>
<feature type="transmembrane region" description="Helical" evidence="1">
    <location>
        <begin position="59"/>
        <end position="78"/>
    </location>
</feature>
<dbReference type="InterPro" id="IPR036259">
    <property type="entry name" value="MFS_trans_sf"/>
</dbReference>
<gene>
    <name evidence="2" type="ordered locus">Cmaq_0671</name>
</gene>
<dbReference type="HOGENOM" id="CLU_1965435_0_0_2"/>
<dbReference type="RefSeq" id="WP_012185731.1">
    <property type="nucleotide sequence ID" value="NC_009954.1"/>
</dbReference>
<feature type="transmembrane region" description="Helical" evidence="1">
    <location>
        <begin position="7"/>
        <end position="27"/>
    </location>
</feature>
<feature type="transmembrane region" description="Helical" evidence="1">
    <location>
        <begin position="33"/>
        <end position="52"/>
    </location>
</feature>
<keyword evidence="1" id="KW-1133">Transmembrane helix</keyword>
<evidence type="ECO:0000256" key="1">
    <source>
        <dbReference type="SAM" id="Phobius"/>
    </source>
</evidence>
<sequence>MNLIPSVMLLSTVAAVIAVLLAGPLALIINYKWLIVVTLIASLAYAPIALILHPNLVNLIILAFTENFAMGLVPYLLINRFNVQYRASGLGISYNWGLLIGGWAPMVVVMSLGVVLAILSLTALTQG</sequence>
<dbReference type="GeneID" id="69064533"/>
<organism evidence="2 3">
    <name type="scientific">Caldivirga maquilingensis (strain ATCC 700844 / DSM 13496 / JCM 10307 / IC-167)</name>
    <dbReference type="NCBI Taxonomy" id="397948"/>
    <lineage>
        <taxon>Archaea</taxon>
        <taxon>Thermoproteota</taxon>
        <taxon>Thermoprotei</taxon>
        <taxon>Thermoproteales</taxon>
        <taxon>Thermoproteaceae</taxon>
        <taxon>Caldivirga</taxon>
    </lineage>
</organism>
<evidence type="ECO:0000313" key="3">
    <source>
        <dbReference type="Proteomes" id="UP000001137"/>
    </source>
</evidence>
<protein>
    <submittedName>
        <fullName evidence="2">Uncharacterized protein</fullName>
    </submittedName>
</protein>
<evidence type="ECO:0000313" key="2">
    <source>
        <dbReference type="EMBL" id="ABW01511.1"/>
    </source>
</evidence>
<accession>A8MCK5</accession>
<keyword evidence="3" id="KW-1185">Reference proteome</keyword>